<reference evidence="1 2" key="1">
    <citation type="submission" date="2013-09" db="EMBL/GenBank/DDBJ databases">
        <title>Whole genome sequencing of Halarchaeum acidiphilum strain MH1-52-1.</title>
        <authorList>
            <person name="Shimane Y."/>
            <person name="Minegishi H."/>
            <person name="Nishi S."/>
            <person name="Echigo A."/>
            <person name="Shuto A."/>
            <person name="Konishi M."/>
            <person name="Ito T."/>
            <person name="Ohkuma M."/>
            <person name="Ohta Y."/>
            <person name="Nagano Y."/>
            <person name="Tsubouchi T."/>
            <person name="Mori K."/>
            <person name="Usui K."/>
            <person name="Kamekura M."/>
            <person name="Usami R."/>
            <person name="Takaki Y."/>
            <person name="Hatada Y."/>
        </authorList>
    </citation>
    <scope>NUCLEOTIDE SEQUENCE [LARGE SCALE GENOMIC DNA]</scope>
    <source>
        <strain evidence="1 2">JCM 16109</strain>
    </source>
</reference>
<gene>
    <name evidence="1" type="ORF">MBEHAL_2239</name>
</gene>
<sequence length="131" mass="13140">MSMSRSSGRAQVEPTAALAAVLALTLALGIYASAYAAVPTGNAASPASSASALAALTDALGTGPTSPAAVRAAVRDLDSEGSLNATLRTPTRVWAVGPPRPPRTRVASAALPVRVAPDRVRPGRLSVAVWT</sequence>
<dbReference type="eggNOG" id="arCOG05166">
    <property type="taxonomic scope" value="Archaea"/>
</dbReference>
<dbReference type="AlphaFoldDB" id="U3A738"/>
<organism evidence="1 2">
    <name type="scientific">Halarchaeum acidiphilum MH1-52-1</name>
    <dbReference type="NCBI Taxonomy" id="1261545"/>
    <lineage>
        <taxon>Archaea</taxon>
        <taxon>Methanobacteriati</taxon>
        <taxon>Methanobacteriota</taxon>
        <taxon>Stenosarchaea group</taxon>
        <taxon>Halobacteria</taxon>
        <taxon>Halobacteriales</taxon>
        <taxon>Halobacteriaceae</taxon>
    </lineage>
</organism>
<accession>U3A738</accession>
<proteinExistence type="predicted"/>
<dbReference type="Pfam" id="PF23956">
    <property type="entry name" value="DUF7285"/>
    <property type="match status" value="1"/>
</dbReference>
<evidence type="ECO:0000313" key="2">
    <source>
        <dbReference type="Proteomes" id="UP000016986"/>
    </source>
</evidence>
<comment type="caution">
    <text evidence="1">The sequence shown here is derived from an EMBL/GenBank/DDBJ whole genome shotgun (WGS) entry which is preliminary data.</text>
</comment>
<evidence type="ECO:0000313" key="1">
    <source>
        <dbReference type="EMBL" id="GAD53479.1"/>
    </source>
</evidence>
<dbReference type="Proteomes" id="UP000016986">
    <property type="component" value="Unassembled WGS sequence"/>
</dbReference>
<protein>
    <submittedName>
        <fullName evidence="1">Hypotheical protein</fullName>
    </submittedName>
</protein>
<name>U3A738_9EURY</name>
<dbReference type="EMBL" id="BATA01000069">
    <property type="protein sequence ID" value="GAD53479.1"/>
    <property type="molecule type" value="Genomic_DNA"/>
</dbReference>
<dbReference type="InterPro" id="IPR055709">
    <property type="entry name" value="DUF7285"/>
</dbReference>
<keyword evidence="2" id="KW-1185">Reference proteome</keyword>